<accession>A0A2K2CVJ3</accession>
<dbReference type="EMBL" id="CM000882">
    <property type="protein sequence ID" value="PNT66044.1"/>
    <property type="molecule type" value="Genomic_DNA"/>
</dbReference>
<keyword evidence="3" id="KW-1185">Reference proteome</keyword>
<proteinExistence type="predicted"/>
<dbReference type="InParanoid" id="A0A2K2CVJ3"/>
<reference evidence="2" key="3">
    <citation type="submission" date="2018-08" db="UniProtKB">
        <authorList>
            <consortium name="EnsemblPlants"/>
        </authorList>
    </citation>
    <scope>IDENTIFICATION</scope>
    <source>
        <strain evidence="2">cv. Bd21</strain>
    </source>
</reference>
<evidence type="ECO:0000313" key="1">
    <source>
        <dbReference type="EMBL" id="PNT66044.1"/>
    </source>
</evidence>
<dbReference type="Gramene" id="PNT66044">
    <property type="protein sequence ID" value="PNT66044"/>
    <property type="gene ID" value="BRADI_3g06193v3"/>
</dbReference>
<dbReference type="AlphaFoldDB" id="A0A2K2CVJ3"/>
<reference evidence="1" key="2">
    <citation type="submission" date="2017-06" db="EMBL/GenBank/DDBJ databases">
        <title>WGS assembly of Brachypodium distachyon.</title>
        <authorList>
            <consortium name="The International Brachypodium Initiative"/>
            <person name="Lucas S."/>
            <person name="Harmon-Smith M."/>
            <person name="Lail K."/>
            <person name="Tice H."/>
            <person name="Grimwood J."/>
            <person name="Bruce D."/>
            <person name="Barry K."/>
            <person name="Shu S."/>
            <person name="Lindquist E."/>
            <person name="Wang M."/>
            <person name="Pitluck S."/>
            <person name="Vogel J.P."/>
            <person name="Garvin D.F."/>
            <person name="Mockler T.C."/>
            <person name="Schmutz J."/>
            <person name="Rokhsar D."/>
            <person name="Bevan M.W."/>
        </authorList>
    </citation>
    <scope>NUCLEOTIDE SEQUENCE</scope>
    <source>
        <strain evidence="1">Bd21</strain>
    </source>
</reference>
<evidence type="ECO:0000313" key="2">
    <source>
        <dbReference type="EnsemblPlants" id="PNT66044"/>
    </source>
</evidence>
<evidence type="ECO:0000313" key="3">
    <source>
        <dbReference type="Proteomes" id="UP000008810"/>
    </source>
</evidence>
<protein>
    <submittedName>
        <fullName evidence="1 2">Uncharacterized protein</fullName>
    </submittedName>
</protein>
<dbReference type="EnsemblPlants" id="PNT66044">
    <property type="protein sequence ID" value="PNT66044"/>
    <property type="gene ID" value="BRADI_3g06193v3"/>
</dbReference>
<reference evidence="1 2" key="1">
    <citation type="journal article" date="2010" name="Nature">
        <title>Genome sequencing and analysis of the model grass Brachypodium distachyon.</title>
        <authorList>
            <consortium name="International Brachypodium Initiative"/>
        </authorList>
    </citation>
    <scope>NUCLEOTIDE SEQUENCE [LARGE SCALE GENOMIC DNA]</scope>
    <source>
        <strain evidence="1 2">Bd21</strain>
    </source>
</reference>
<sequence>MDIEKQGAGMGYFKKGSCFTKYNYSLEGDAKSLYQVPKAALIPCLEPYVWGRGWPFLGNTCIQYKSAVSTNKSLPWALPHRVCHRLMPFSVCTALDELSTFGAYTHLRKASRFQNTGLGLLQVWILRGCSDLSQAWI</sequence>
<name>A0A2K2CVJ3_BRADI</name>
<dbReference type="Proteomes" id="UP000008810">
    <property type="component" value="Chromosome 3"/>
</dbReference>
<organism evidence="1">
    <name type="scientific">Brachypodium distachyon</name>
    <name type="common">Purple false brome</name>
    <name type="synonym">Trachynia distachya</name>
    <dbReference type="NCBI Taxonomy" id="15368"/>
    <lineage>
        <taxon>Eukaryota</taxon>
        <taxon>Viridiplantae</taxon>
        <taxon>Streptophyta</taxon>
        <taxon>Embryophyta</taxon>
        <taxon>Tracheophyta</taxon>
        <taxon>Spermatophyta</taxon>
        <taxon>Magnoliopsida</taxon>
        <taxon>Liliopsida</taxon>
        <taxon>Poales</taxon>
        <taxon>Poaceae</taxon>
        <taxon>BOP clade</taxon>
        <taxon>Pooideae</taxon>
        <taxon>Stipodae</taxon>
        <taxon>Brachypodieae</taxon>
        <taxon>Brachypodium</taxon>
    </lineage>
</organism>
<gene>
    <name evidence="1" type="ORF">BRADI_3g06193v3</name>
</gene>